<name>A0A9Q7SFI7_9MYCO</name>
<reference evidence="2 3" key="1">
    <citation type="submission" date="2016-11" db="EMBL/GenBank/DDBJ databases">
        <authorList>
            <consortium name="Pathogen Informatics"/>
        </authorList>
    </citation>
    <scope>NUCLEOTIDE SEQUENCE [LARGE SCALE GENOMIC DNA]</scope>
    <source>
        <strain evidence="2 3">968</strain>
    </source>
</reference>
<dbReference type="EMBL" id="FSFA01000004">
    <property type="protein sequence ID" value="SHX53076.1"/>
    <property type="molecule type" value="Genomic_DNA"/>
</dbReference>
<feature type="region of interest" description="Disordered" evidence="1">
    <location>
        <begin position="70"/>
        <end position="89"/>
    </location>
</feature>
<evidence type="ECO:0000313" key="3">
    <source>
        <dbReference type="Proteomes" id="UP000185183"/>
    </source>
</evidence>
<comment type="caution">
    <text evidence="2">The sequence shown here is derived from an EMBL/GenBank/DDBJ whole genome shotgun (WGS) entry which is preliminary data.</text>
</comment>
<evidence type="ECO:0000313" key="2">
    <source>
        <dbReference type="EMBL" id="SHX53076.1"/>
    </source>
</evidence>
<proteinExistence type="predicted"/>
<protein>
    <submittedName>
        <fullName evidence="2">Uncharacterized protein</fullName>
    </submittedName>
</protein>
<dbReference type="AlphaFoldDB" id="A0A9Q7SFI7"/>
<gene>
    <name evidence="2" type="ORF">SAMEA2275694_02897</name>
</gene>
<sequence>MRRVGDIELYRGRIASHGQNQVHRFISGIQIEVGNYHVGTAFGEPYGRGPTDTAAGTGHHHQARLRRIDSHTLSPAVDATVSGTTEAVE</sequence>
<accession>A0A9Q7SFI7</accession>
<evidence type="ECO:0000256" key="1">
    <source>
        <dbReference type="SAM" id="MobiDB-lite"/>
    </source>
</evidence>
<organism evidence="2 3">
    <name type="scientific">Mycobacteroides abscessus subsp. bolletii</name>
    <dbReference type="NCBI Taxonomy" id="319705"/>
    <lineage>
        <taxon>Bacteria</taxon>
        <taxon>Bacillati</taxon>
        <taxon>Actinomycetota</taxon>
        <taxon>Actinomycetes</taxon>
        <taxon>Mycobacteriales</taxon>
        <taxon>Mycobacteriaceae</taxon>
        <taxon>Mycobacteroides</taxon>
        <taxon>Mycobacteroides abscessus</taxon>
    </lineage>
</organism>
<dbReference type="Proteomes" id="UP000185183">
    <property type="component" value="Unassembled WGS sequence"/>
</dbReference>